<keyword evidence="6 12" id="KW-0489">Methyltransferase</keyword>
<evidence type="ECO:0000256" key="2">
    <source>
        <dbReference type="ARBA" id="ARBA00005369"/>
    </source>
</evidence>
<dbReference type="EMBL" id="LCAN01000031">
    <property type="protein sequence ID" value="KKR92029.1"/>
    <property type="molecule type" value="Genomic_DNA"/>
</dbReference>
<dbReference type="Pfam" id="PF01135">
    <property type="entry name" value="PCMT"/>
    <property type="match status" value="1"/>
</dbReference>
<gene>
    <name evidence="12" type="ORF">UU41_C0031G0008</name>
</gene>
<dbReference type="SUPFAM" id="SSF53335">
    <property type="entry name" value="S-adenosyl-L-methionine-dependent methyltransferases"/>
    <property type="match status" value="1"/>
</dbReference>
<dbReference type="Proteomes" id="UP000034961">
    <property type="component" value="Unassembled WGS sequence"/>
</dbReference>
<protein>
    <recommendedName>
        <fullName evidence="4">Protein-L-isoaspartate O-methyltransferase</fullName>
        <ecNumber evidence="3">2.1.1.77</ecNumber>
    </recommendedName>
    <alternativeName>
        <fullName evidence="11">L-isoaspartyl protein carboxyl methyltransferase</fullName>
    </alternativeName>
    <alternativeName>
        <fullName evidence="9">Protein L-isoaspartyl methyltransferase</fullName>
    </alternativeName>
    <alternativeName>
        <fullName evidence="10">Protein-beta-aspartate methyltransferase</fullName>
    </alternativeName>
</protein>
<evidence type="ECO:0000256" key="11">
    <source>
        <dbReference type="ARBA" id="ARBA00031350"/>
    </source>
</evidence>
<sequence length="185" mass="20480">MDRIDEAFETVDRANFVPKELRDAIDIDAPLPIGYGQTNSQPYTVRLMLEWLDAQPGEKILDVGSGSGWTTALLAYLVGPKGRIYAVERVPELVEFGQENTERARVKNASFFQAGDEFGLPEEAPFDRILVSASADQLPQELVNQLKVGGKMVIPVQHDILEITKKTKGDLDIKKHGGFAFVPLL</sequence>
<comment type="subcellular location">
    <subcellularLocation>
        <location evidence="1">Cytoplasm</location>
    </subcellularLocation>
</comment>
<dbReference type="InterPro" id="IPR000682">
    <property type="entry name" value="PCMT"/>
</dbReference>
<evidence type="ECO:0000256" key="4">
    <source>
        <dbReference type="ARBA" id="ARBA00013346"/>
    </source>
</evidence>
<dbReference type="GO" id="GO:0004719">
    <property type="term" value="F:protein-L-isoaspartate (D-aspartate) O-methyltransferase activity"/>
    <property type="evidence" value="ECO:0007669"/>
    <property type="project" value="UniProtKB-EC"/>
</dbReference>
<comment type="similarity">
    <text evidence="2">Belongs to the methyltransferase superfamily. L-isoaspartyl/D-aspartyl protein methyltransferase family.</text>
</comment>
<comment type="caution">
    <text evidence="12">The sequence shown here is derived from an EMBL/GenBank/DDBJ whole genome shotgun (WGS) entry which is preliminary data.</text>
</comment>
<evidence type="ECO:0000256" key="5">
    <source>
        <dbReference type="ARBA" id="ARBA00022490"/>
    </source>
</evidence>
<reference evidence="12 13" key="1">
    <citation type="journal article" date="2015" name="Nature">
        <title>rRNA introns, odd ribosomes, and small enigmatic genomes across a large radiation of phyla.</title>
        <authorList>
            <person name="Brown C.T."/>
            <person name="Hug L.A."/>
            <person name="Thomas B.C."/>
            <person name="Sharon I."/>
            <person name="Castelle C.J."/>
            <person name="Singh A."/>
            <person name="Wilkins M.J."/>
            <person name="Williams K.H."/>
            <person name="Banfield J.F."/>
        </authorList>
    </citation>
    <scope>NUCLEOTIDE SEQUENCE [LARGE SCALE GENOMIC DNA]</scope>
</reference>
<keyword evidence="5" id="KW-0963">Cytoplasm</keyword>
<dbReference type="GO" id="GO:0005737">
    <property type="term" value="C:cytoplasm"/>
    <property type="evidence" value="ECO:0007669"/>
    <property type="project" value="UniProtKB-SubCell"/>
</dbReference>
<accession>A0A0G0UTE7</accession>
<evidence type="ECO:0000256" key="7">
    <source>
        <dbReference type="ARBA" id="ARBA00022679"/>
    </source>
</evidence>
<dbReference type="CDD" id="cd02440">
    <property type="entry name" value="AdoMet_MTases"/>
    <property type="match status" value="1"/>
</dbReference>
<dbReference type="PANTHER" id="PTHR11579:SF0">
    <property type="entry name" value="PROTEIN-L-ISOASPARTATE(D-ASPARTATE) O-METHYLTRANSFERASE"/>
    <property type="match status" value="1"/>
</dbReference>
<proteinExistence type="inferred from homology"/>
<evidence type="ECO:0000313" key="12">
    <source>
        <dbReference type="EMBL" id="KKR92029.1"/>
    </source>
</evidence>
<keyword evidence="8" id="KW-0949">S-adenosyl-L-methionine</keyword>
<dbReference type="InterPro" id="IPR029063">
    <property type="entry name" value="SAM-dependent_MTases_sf"/>
</dbReference>
<dbReference type="PANTHER" id="PTHR11579">
    <property type="entry name" value="PROTEIN-L-ISOASPARTATE O-METHYLTRANSFERASE"/>
    <property type="match status" value="1"/>
</dbReference>
<keyword evidence="7 12" id="KW-0808">Transferase</keyword>
<name>A0A0G0UTE7_9BACT</name>
<evidence type="ECO:0000256" key="10">
    <source>
        <dbReference type="ARBA" id="ARBA00031323"/>
    </source>
</evidence>
<evidence type="ECO:0000256" key="6">
    <source>
        <dbReference type="ARBA" id="ARBA00022603"/>
    </source>
</evidence>
<evidence type="ECO:0000256" key="3">
    <source>
        <dbReference type="ARBA" id="ARBA00011890"/>
    </source>
</evidence>
<dbReference type="EC" id="2.1.1.77" evidence="3"/>
<evidence type="ECO:0000256" key="8">
    <source>
        <dbReference type="ARBA" id="ARBA00022691"/>
    </source>
</evidence>
<dbReference type="AlphaFoldDB" id="A0A0G0UTE7"/>
<evidence type="ECO:0000256" key="9">
    <source>
        <dbReference type="ARBA" id="ARBA00030757"/>
    </source>
</evidence>
<evidence type="ECO:0000256" key="1">
    <source>
        <dbReference type="ARBA" id="ARBA00004496"/>
    </source>
</evidence>
<organism evidence="12 13">
    <name type="scientific">Candidatus Roizmanbacteria bacterium GW2011_GWA1_41_13</name>
    <dbReference type="NCBI Taxonomy" id="1618474"/>
    <lineage>
        <taxon>Bacteria</taxon>
        <taxon>Candidatus Roizmaniibacteriota</taxon>
    </lineage>
</organism>
<dbReference type="GO" id="GO:0032259">
    <property type="term" value="P:methylation"/>
    <property type="evidence" value="ECO:0007669"/>
    <property type="project" value="UniProtKB-KW"/>
</dbReference>
<dbReference type="PATRIC" id="fig|1618474.3.peg.897"/>
<evidence type="ECO:0000313" key="13">
    <source>
        <dbReference type="Proteomes" id="UP000034961"/>
    </source>
</evidence>
<dbReference type="Gene3D" id="3.40.50.150">
    <property type="entry name" value="Vaccinia Virus protein VP39"/>
    <property type="match status" value="1"/>
</dbReference>